<accession>D9SWL4</accession>
<name>D9SWL4_CLOC7</name>
<gene>
    <name evidence="1" type="ordered locus">Clocel_3625</name>
</gene>
<dbReference type="AlphaFoldDB" id="D9SWL4"/>
<reference evidence="1 2" key="1">
    <citation type="submission" date="2010-08" db="EMBL/GenBank/DDBJ databases">
        <title>Complete sequence of Clostridium cellulovorans 743B.</title>
        <authorList>
            <consortium name="US DOE Joint Genome Institute"/>
            <person name="Lucas S."/>
            <person name="Copeland A."/>
            <person name="Lapidus A."/>
            <person name="Cheng J.-F."/>
            <person name="Bruce D."/>
            <person name="Goodwin L."/>
            <person name="Pitluck S."/>
            <person name="Chertkov O."/>
            <person name="Detter J.C."/>
            <person name="Han C."/>
            <person name="Tapia R."/>
            <person name="Land M."/>
            <person name="Hauser L."/>
            <person name="Chang Y.-J."/>
            <person name="Jeffries C."/>
            <person name="Kyrpides N."/>
            <person name="Ivanova N."/>
            <person name="Mikhailova N."/>
            <person name="Hemme C.L."/>
            <person name="Woyke T."/>
        </authorList>
    </citation>
    <scope>NUCLEOTIDE SEQUENCE [LARGE SCALE GENOMIC DNA]</scope>
    <source>
        <strain evidence="2">ATCC 35296 / DSM 3052 / OCM 3 / 743B</strain>
    </source>
</reference>
<proteinExistence type="predicted"/>
<dbReference type="RefSeq" id="WP_010073629.1">
    <property type="nucleotide sequence ID" value="NC_014393.1"/>
</dbReference>
<dbReference type="HOGENOM" id="CLU_697744_0_0_9"/>
<dbReference type="EMBL" id="CP002160">
    <property type="protein sequence ID" value="ADL53296.1"/>
    <property type="molecule type" value="Genomic_DNA"/>
</dbReference>
<dbReference type="STRING" id="573061.Clocel_3625"/>
<protein>
    <submittedName>
        <fullName evidence="1">Uncharacterized protein</fullName>
    </submittedName>
</protein>
<dbReference type="Proteomes" id="UP000002730">
    <property type="component" value="Chromosome"/>
</dbReference>
<organism evidence="1 2">
    <name type="scientific">Clostridium cellulovorans (strain ATCC 35296 / DSM 3052 / OCM 3 / 743B)</name>
    <dbReference type="NCBI Taxonomy" id="573061"/>
    <lineage>
        <taxon>Bacteria</taxon>
        <taxon>Bacillati</taxon>
        <taxon>Bacillota</taxon>
        <taxon>Clostridia</taxon>
        <taxon>Eubacteriales</taxon>
        <taxon>Clostridiaceae</taxon>
        <taxon>Clostridium</taxon>
    </lineage>
</organism>
<sequence>MELQETIKRSREFLKENKKTFYISILEQDGIFFLSSEIANTIRDLDLGVVSIRDLEGFFRKFKFESLEINIISTVSQEESRGKRLFDKLWTVGEYTVKYHKVLASDQIIKPYEKIAEEYKRNSIFAYVSQNYPIEDIRRCKHLKIGTDVSIEKLEFVKDIPLNSVIIYQEEDKNHKEAIFNVLYDKSDFICYGNMNFKKNELRVLRLSTSEIMSFLRKVEAGEKIASYFPQFHFIEGIKEKFGICSMHLLQIREDGIYTKFYGEDFWIGEINDSYENLLLRLTNVSRVDRVRTYKMIEVIFYYVSRLSIQEPYKISNILFSSMKNSQLSDYVWPFLGIRTEQYLYIIDIEERKIKKTMKKSLSLENLFNEGFGHRLLENEGFKVLHKNIKEAFKI</sequence>
<keyword evidence="2" id="KW-1185">Reference proteome</keyword>
<evidence type="ECO:0000313" key="1">
    <source>
        <dbReference type="EMBL" id="ADL53296.1"/>
    </source>
</evidence>
<dbReference type="KEGG" id="ccb:Clocel_3625"/>
<evidence type="ECO:0000313" key="2">
    <source>
        <dbReference type="Proteomes" id="UP000002730"/>
    </source>
</evidence>